<evidence type="ECO:0000256" key="3">
    <source>
        <dbReference type="ARBA" id="ARBA00009119"/>
    </source>
</evidence>
<protein>
    <recommendedName>
        <fullName evidence="4">RING-type E3 ubiquitin transferase</fullName>
        <ecNumber evidence="4">2.3.2.27</ecNumber>
    </recommendedName>
</protein>
<evidence type="ECO:0000313" key="13">
    <source>
        <dbReference type="Proteomes" id="UP000410492"/>
    </source>
</evidence>
<evidence type="ECO:0000256" key="7">
    <source>
        <dbReference type="ARBA" id="ARBA00022771"/>
    </source>
</evidence>
<dbReference type="GO" id="GO:0005737">
    <property type="term" value="C:cytoplasm"/>
    <property type="evidence" value="ECO:0007669"/>
    <property type="project" value="TreeGrafter"/>
</dbReference>
<dbReference type="Pfam" id="PF21362">
    <property type="entry name" value="Sina_RING"/>
    <property type="match status" value="1"/>
</dbReference>
<dbReference type="UniPathway" id="UPA00143"/>
<keyword evidence="8" id="KW-0833">Ubl conjugation pathway</keyword>
<keyword evidence="6" id="KW-0479">Metal-binding</keyword>
<dbReference type="EC" id="2.3.2.27" evidence="4"/>
<proteinExistence type="inferred from homology"/>
<evidence type="ECO:0000259" key="11">
    <source>
        <dbReference type="PROSITE" id="PS51081"/>
    </source>
</evidence>
<feature type="domain" description="SIAH-type" evidence="11">
    <location>
        <begin position="77"/>
        <end position="137"/>
    </location>
</feature>
<name>A0A653CU40_CALMS</name>
<keyword evidence="5" id="KW-0808">Transferase</keyword>
<evidence type="ECO:0000256" key="4">
    <source>
        <dbReference type="ARBA" id="ARBA00012483"/>
    </source>
</evidence>
<dbReference type="Proteomes" id="UP000410492">
    <property type="component" value="Unassembled WGS sequence"/>
</dbReference>
<dbReference type="EMBL" id="CAACVG010008898">
    <property type="protein sequence ID" value="VEN51440.1"/>
    <property type="molecule type" value="Genomic_DNA"/>
</dbReference>
<keyword evidence="7 10" id="KW-0863">Zinc-finger</keyword>
<reference evidence="12 13" key="1">
    <citation type="submission" date="2019-01" db="EMBL/GenBank/DDBJ databases">
        <authorList>
            <person name="Sayadi A."/>
        </authorList>
    </citation>
    <scope>NUCLEOTIDE SEQUENCE [LARGE SCALE GENOMIC DNA]</scope>
</reference>
<evidence type="ECO:0000256" key="9">
    <source>
        <dbReference type="ARBA" id="ARBA00022833"/>
    </source>
</evidence>
<dbReference type="PANTHER" id="PTHR45877">
    <property type="entry name" value="E3 UBIQUITIN-PROTEIN LIGASE SIAH2"/>
    <property type="match status" value="1"/>
</dbReference>
<dbReference type="FunFam" id="3.30.40.10:FF:000041">
    <property type="entry name" value="E3 ubiquitin-protein ligase SINAT3"/>
    <property type="match status" value="1"/>
</dbReference>
<dbReference type="InterPro" id="IPR013083">
    <property type="entry name" value="Znf_RING/FYVE/PHD"/>
</dbReference>
<dbReference type="InterPro" id="IPR049548">
    <property type="entry name" value="Sina-like_RING"/>
</dbReference>
<dbReference type="GO" id="GO:0043161">
    <property type="term" value="P:proteasome-mediated ubiquitin-dependent protein catabolic process"/>
    <property type="evidence" value="ECO:0007669"/>
    <property type="project" value="TreeGrafter"/>
</dbReference>
<dbReference type="GO" id="GO:0016567">
    <property type="term" value="P:protein ubiquitination"/>
    <property type="evidence" value="ECO:0007669"/>
    <property type="project" value="UniProtKB-UniPathway"/>
</dbReference>
<accession>A0A653CU40</accession>
<evidence type="ECO:0000313" key="12">
    <source>
        <dbReference type="EMBL" id="VEN51440.1"/>
    </source>
</evidence>
<comment type="similarity">
    <text evidence="3">Belongs to the SINA (Seven in absentia) family.</text>
</comment>
<organism evidence="12 13">
    <name type="scientific">Callosobruchus maculatus</name>
    <name type="common">Southern cowpea weevil</name>
    <name type="synonym">Pulse bruchid</name>
    <dbReference type="NCBI Taxonomy" id="64391"/>
    <lineage>
        <taxon>Eukaryota</taxon>
        <taxon>Metazoa</taxon>
        <taxon>Ecdysozoa</taxon>
        <taxon>Arthropoda</taxon>
        <taxon>Hexapoda</taxon>
        <taxon>Insecta</taxon>
        <taxon>Pterygota</taxon>
        <taxon>Neoptera</taxon>
        <taxon>Endopterygota</taxon>
        <taxon>Coleoptera</taxon>
        <taxon>Polyphaga</taxon>
        <taxon>Cucujiformia</taxon>
        <taxon>Chrysomeloidea</taxon>
        <taxon>Chrysomelidae</taxon>
        <taxon>Bruchinae</taxon>
        <taxon>Bruchini</taxon>
        <taxon>Callosobruchus</taxon>
    </lineage>
</organism>
<keyword evidence="9" id="KW-0862">Zinc</keyword>
<dbReference type="PROSITE" id="PS51081">
    <property type="entry name" value="ZF_SIAH"/>
    <property type="match status" value="1"/>
</dbReference>
<dbReference type="AlphaFoldDB" id="A0A653CU40"/>
<dbReference type="Pfam" id="PF21361">
    <property type="entry name" value="Sina_ZnF"/>
    <property type="match status" value="1"/>
</dbReference>
<comment type="pathway">
    <text evidence="2">Protein modification; protein ubiquitination.</text>
</comment>
<evidence type="ECO:0000256" key="6">
    <source>
        <dbReference type="ARBA" id="ARBA00022723"/>
    </source>
</evidence>
<dbReference type="GO" id="GO:0008270">
    <property type="term" value="F:zinc ion binding"/>
    <property type="evidence" value="ECO:0007669"/>
    <property type="project" value="UniProtKB-KW"/>
</dbReference>
<evidence type="ECO:0000256" key="8">
    <source>
        <dbReference type="ARBA" id="ARBA00022786"/>
    </source>
</evidence>
<dbReference type="Gene3D" id="3.30.40.10">
    <property type="entry name" value="Zinc/RING finger domain, C3HC4 (zinc finger)"/>
    <property type="match status" value="1"/>
</dbReference>
<evidence type="ECO:0000256" key="10">
    <source>
        <dbReference type="PROSITE-ProRule" id="PRU00455"/>
    </source>
</evidence>
<dbReference type="PANTHER" id="PTHR45877:SF2">
    <property type="entry name" value="E3 UBIQUITIN-PROTEIN LIGASE SINA-RELATED"/>
    <property type="match status" value="1"/>
</dbReference>
<dbReference type="GO" id="GO:0061630">
    <property type="term" value="F:ubiquitin protein ligase activity"/>
    <property type="evidence" value="ECO:0007669"/>
    <property type="project" value="UniProtKB-EC"/>
</dbReference>
<gene>
    <name evidence="12" type="ORF">CALMAC_LOCUS11894</name>
</gene>
<dbReference type="SUPFAM" id="SSF49599">
    <property type="entry name" value="TRAF domain-like"/>
    <property type="match status" value="1"/>
</dbReference>
<dbReference type="InterPro" id="IPR004162">
    <property type="entry name" value="SINA-like_animal"/>
</dbReference>
<comment type="catalytic activity">
    <reaction evidence="1">
        <text>S-ubiquitinyl-[E2 ubiquitin-conjugating enzyme]-L-cysteine + [acceptor protein]-L-lysine = [E2 ubiquitin-conjugating enzyme]-L-cysteine + N(6)-ubiquitinyl-[acceptor protein]-L-lysine.</text>
        <dbReference type="EC" id="2.3.2.27"/>
    </reaction>
</comment>
<dbReference type="GO" id="GO:0031624">
    <property type="term" value="F:ubiquitin conjugating enzyme binding"/>
    <property type="evidence" value="ECO:0007669"/>
    <property type="project" value="TreeGrafter"/>
</dbReference>
<evidence type="ECO:0000256" key="5">
    <source>
        <dbReference type="ARBA" id="ARBA00022679"/>
    </source>
</evidence>
<evidence type="ECO:0000256" key="2">
    <source>
        <dbReference type="ARBA" id="ARBA00004906"/>
    </source>
</evidence>
<sequence length="272" mass="31476">MADQASSSSVNNEELERAIALKFSCPTCDKYLYPPIGQCRKGHAFCPKCFDRMNRCLFCLSARSRTRCSVLEQLNEALQFPCRFANRGCTFKTKSSEIADHEVRCEHSVLVCPLRFNNCDWSGRRAQLIAHCLKTHPMNIYFSPTQQLLAKKFNDLKDRKYFILFNVYDSWFRFNWSLDSNTGTVLFTMYRLGTKPTQMKFGYEIKFVNPTQRGNKVVLRGICHKLEDEDVVFLPDKHVYADYDVMIYYCDAEGDLSYTVSIYRSSAFGGIS</sequence>
<evidence type="ECO:0000256" key="1">
    <source>
        <dbReference type="ARBA" id="ARBA00000900"/>
    </source>
</evidence>
<dbReference type="OrthoDB" id="8182903at2759"/>
<dbReference type="InterPro" id="IPR013010">
    <property type="entry name" value="Znf_SIAH"/>
</dbReference>
<keyword evidence="13" id="KW-1185">Reference proteome</keyword>